<evidence type="ECO:0000256" key="8">
    <source>
        <dbReference type="ARBA" id="ARBA00038436"/>
    </source>
</evidence>
<evidence type="ECO:0000256" key="1">
    <source>
        <dbReference type="ARBA" id="ARBA00004429"/>
    </source>
</evidence>
<sequence>MKLLRILDNFILKLEEFILSYAVIIIAVMVVGKALMRALFTYSPPFADEVSQFSVIIATFMGISYAARKGRHISMSAFYDMAPFKIRKILMILIPAITALFLFVLAYYSYLYVIDIKNSGRVTSAMQTPLYYMYIAIPIGFALGGIQFIRNMLINITDRDTVYLGTDATDYNDKELSERDVQDEVHL</sequence>
<keyword evidence="12" id="KW-1185">Reference proteome</keyword>
<proteinExistence type="inferred from homology"/>
<keyword evidence="2" id="KW-0813">Transport</keyword>
<evidence type="ECO:0000313" key="11">
    <source>
        <dbReference type="EMBL" id="GGD03982.1"/>
    </source>
</evidence>
<reference evidence="12" key="1">
    <citation type="journal article" date="2019" name="Int. J. Syst. Evol. Microbiol.">
        <title>The Global Catalogue of Microorganisms (GCM) 10K type strain sequencing project: providing services to taxonomists for standard genome sequencing and annotation.</title>
        <authorList>
            <consortium name="The Broad Institute Genomics Platform"/>
            <consortium name="The Broad Institute Genome Sequencing Center for Infectious Disease"/>
            <person name="Wu L."/>
            <person name="Ma J."/>
        </authorList>
    </citation>
    <scope>NUCLEOTIDE SEQUENCE [LARGE SCALE GENOMIC DNA]</scope>
    <source>
        <strain evidence="12">CCM 7282</strain>
    </source>
</reference>
<dbReference type="PANTHER" id="PTHR35011">
    <property type="entry name" value="2,3-DIKETO-L-GULONATE TRAP TRANSPORTER SMALL PERMEASE PROTEIN YIAM"/>
    <property type="match status" value="1"/>
</dbReference>
<evidence type="ECO:0000313" key="12">
    <source>
        <dbReference type="Proteomes" id="UP000619534"/>
    </source>
</evidence>
<keyword evidence="6 9" id="KW-1133">Transmembrane helix</keyword>
<evidence type="ECO:0000256" key="4">
    <source>
        <dbReference type="ARBA" id="ARBA00022519"/>
    </source>
</evidence>
<keyword evidence="7 9" id="KW-0472">Membrane</keyword>
<comment type="subcellular location">
    <subcellularLocation>
        <location evidence="1">Cell inner membrane</location>
        <topology evidence="1">Multi-pass membrane protein</topology>
    </subcellularLocation>
</comment>
<dbReference type="EMBL" id="BMCJ01000011">
    <property type="protein sequence ID" value="GGD03982.1"/>
    <property type="molecule type" value="Genomic_DNA"/>
</dbReference>
<feature type="transmembrane region" description="Helical" evidence="9">
    <location>
        <begin position="89"/>
        <end position="110"/>
    </location>
</feature>
<dbReference type="Pfam" id="PF04290">
    <property type="entry name" value="DctQ"/>
    <property type="match status" value="1"/>
</dbReference>
<feature type="transmembrane region" description="Helical" evidence="9">
    <location>
        <begin position="130"/>
        <end position="149"/>
    </location>
</feature>
<dbReference type="InterPro" id="IPR055348">
    <property type="entry name" value="DctQ"/>
</dbReference>
<gene>
    <name evidence="11" type="ORF">GCM10007216_38280</name>
</gene>
<keyword evidence="5 9" id="KW-0812">Transmembrane</keyword>
<feature type="transmembrane region" description="Helical" evidence="9">
    <location>
        <begin position="21"/>
        <end position="40"/>
    </location>
</feature>
<feature type="domain" description="Tripartite ATP-independent periplasmic transporters DctQ component" evidence="10">
    <location>
        <begin position="26"/>
        <end position="153"/>
    </location>
</feature>
<evidence type="ECO:0000259" key="10">
    <source>
        <dbReference type="Pfam" id="PF04290"/>
    </source>
</evidence>
<dbReference type="InterPro" id="IPR007387">
    <property type="entry name" value="TRAP_DctQ"/>
</dbReference>
<comment type="caution">
    <text evidence="11">The sequence shown here is derived from an EMBL/GenBank/DDBJ whole genome shotgun (WGS) entry which is preliminary data.</text>
</comment>
<evidence type="ECO:0000256" key="7">
    <source>
        <dbReference type="ARBA" id="ARBA00023136"/>
    </source>
</evidence>
<dbReference type="PANTHER" id="PTHR35011:SF2">
    <property type="entry name" value="2,3-DIKETO-L-GULONATE TRAP TRANSPORTER SMALL PERMEASE PROTEIN YIAM"/>
    <property type="match status" value="1"/>
</dbReference>
<evidence type="ECO:0000256" key="5">
    <source>
        <dbReference type="ARBA" id="ARBA00022692"/>
    </source>
</evidence>
<dbReference type="Proteomes" id="UP000619534">
    <property type="component" value="Unassembled WGS sequence"/>
</dbReference>
<feature type="transmembrane region" description="Helical" evidence="9">
    <location>
        <begin position="52"/>
        <end position="68"/>
    </location>
</feature>
<comment type="similarity">
    <text evidence="8">Belongs to the TRAP transporter small permease family.</text>
</comment>
<dbReference type="RefSeq" id="WP_062442663.1">
    <property type="nucleotide sequence ID" value="NZ_BMCJ01000011.1"/>
</dbReference>
<evidence type="ECO:0000256" key="9">
    <source>
        <dbReference type="SAM" id="Phobius"/>
    </source>
</evidence>
<name>A0ABQ1PU21_9BACI</name>
<evidence type="ECO:0000256" key="6">
    <source>
        <dbReference type="ARBA" id="ARBA00022989"/>
    </source>
</evidence>
<organism evidence="11 12">
    <name type="scientific">Thalassobacillus devorans</name>
    <dbReference type="NCBI Taxonomy" id="279813"/>
    <lineage>
        <taxon>Bacteria</taxon>
        <taxon>Bacillati</taxon>
        <taxon>Bacillota</taxon>
        <taxon>Bacilli</taxon>
        <taxon>Bacillales</taxon>
        <taxon>Bacillaceae</taxon>
        <taxon>Thalassobacillus</taxon>
    </lineage>
</organism>
<keyword evidence="3" id="KW-1003">Cell membrane</keyword>
<evidence type="ECO:0000256" key="2">
    <source>
        <dbReference type="ARBA" id="ARBA00022448"/>
    </source>
</evidence>
<accession>A0ABQ1PU21</accession>
<keyword evidence="4" id="KW-0997">Cell inner membrane</keyword>
<evidence type="ECO:0000256" key="3">
    <source>
        <dbReference type="ARBA" id="ARBA00022475"/>
    </source>
</evidence>
<protein>
    <recommendedName>
        <fullName evidence="10">Tripartite ATP-independent periplasmic transporters DctQ component domain-containing protein</fullName>
    </recommendedName>
</protein>